<evidence type="ECO:0000313" key="2">
    <source>
        <dbReference type="Proteomes" id="UP000736335"/>
    </source>
</evidence>
<dbReference type="EMBL" id="WIUZ02000007">
    <property type="protein sequence ID" value="KAF9785065.1"/>
    <property type="molecule type" value="Genomic_DNA"/>
</dbReference>
<dbReference type="PANTHER" id="PTHR47691:SF3">
    <property type="entry name" value="HTH-TYPE TRANSCRIPTIONAL REGULATOR RV0890C-RELATED"/>
    <property type="match status" value="1"/>
</dbReference>
<dbReference type="Gene3D" id="3.40.50.300">
    <property type="entry name" value="P-loop containing nucleotide triphosphate hydrolases"/>
    <property type="match status" value="1"/>
</dbReference>
<reference evidence="1" key="2">
    <citation type="submission" date="2020-11" db="EMBL/GenBank/DDBJ databases">
        <authorList>
            <consortium name="DOE Joint Genome Institute"/>
            <person name="Kuo A."/>
            <person name="Miyauchi S."/>
            <person name="Kiss E."/>
            <person name="Drula E."/>
            <person name="Kohler A."/>
            <person name="Sanchez-Garcia M."/>
            <person name="Andreopoulos B."/>
            <person name="Barry K.W."/>
            <person name="Bonito G."/>
            <person name="Buee M."/>
            <person name="Carver A."/>
            <person name="Chen C."/>
            <person name="Cichocki N."/>
            <person name="Clum A."/>
            <person name="Culley D."/>
            <person name="Crous P.W."/>
            <person name="Fauchery L."/>
            <person name="Girlanda M."/>
            <person name="Hayes R."/>
            <person name="Keri Z."/>
            <person name="Labutti K."/>
            <person name="Lipzen A."/>
            <person name="Lombard V."/>
            <person name="Magnuson J."/>
            <person name="Maillard F."/>
            <person name="Morin E."/>
            <person name="Murat C."/>
            <person name="Nolan M."/>
            <person name="Ohm R."/>
            <person name="Pangilinan J."/>
            <person name="Pereira M."/>
            <person name="Perotto S."/>
            <person name="Peter M."/>
            <person name="Riley R."/>
            <person name="Sitrit Y."/>
            <person name="Stielow B."/>
            <person name="Szollosi G."/>
            <person name="Zifcakova L."/>
            <person name="Stursova M."/>
            <person name="Spatafora J.W."/>
            <person name="Tedersoo L."/>
            <person name="Vaario L.-M."/>
            <person name="Yamada A."/>
            <person name="Yan M."/>
            <person name="Wang P."/>
            <person name="Xu J."/>
            <person name="Bruns T."/>
            <person name="Baldrian P."/>
            <person name="Vilgalys R."/>
            <person name="Henrissat B."/>
            <person name="Grigoriev I.V."/>
            <person name="Hibbett D."/>
            <person name="Nagy L.G."/>
            <person name="Martin F.M."/>
        </authorList>
    </citation>
    <scope>NUCLEOTIDE SEQUENCE</scope>
    <source>
        <strain evidence="1">UH-Tt-Lm1</strain>
    </source>
</reference>
<dbReference type="Pfam" id="PF13181">
    <property type="entry name" value="TPR_8"/>
    <property type="match status" value="1"/>
</dbReference>
<evidence type="ECO:0000313" key="1">
    <source>
        <dbReference type="EMBL" id="KAF9785065.1"/>
    </source>
</evidence>
<dbReference type="SUPFAM" id="SSF48452">
    <property type="entry name" value="TPR-like"/>
    <property type="match status" value="1"/>
</dbReference>
<dbReference type="SUPFAM" id="SSF52540">
    <property type="entry name" value="P-loop containing nucleoside triphosphate hydrolases"/>
    <property type="match status" value="1"/>
</dbReference>
<dbReference type="SMART" id="SM00028">
    <property type="entry name" value="TPR"/>
    <property type="match status" value="4"/>
</dbReference>
<dbReference type="AlphaFoldDB" id="A0A9P6L6Q1"/>
<dbReference type="PANTHER" id="PTHR47691">
    <property type="entry name" value="REGULATOR-RELATED"/>
    <property type="match status" value="1"/>
</dbReference>
<dbReference type="InterPro" id="IPR019734">
    <property type="entry name" value="TPR_rpt"/>
</dbReference>
<gene>
    <name evidence="1" type="ORF">BJ322DRAFT_805152</name>
</gene>
<accession>A0A9P6L6Q1</accession>
<dbReference type="InterPro" id="IPR059179">
    <property type="entry name" value="MLKL-like_MCAfunc"/>
</dbReference>
<reference evidence="1" key="1">
    <citation type="journal article" date="2020" name="Nat. Commun.">
        <title>Large-scale genome sequencing of mycorrhizal fungi provides insights into the early evolution of symbiotic traits.</title>
        <authorList>
            <person name="Miyauchi S."/>
            <person name="Kiss E."/>
            <person name="Kuo A."/>
            <person name="Drula E."/>
            <person name="Kohler A."/>
            <person name="Sanchez-Garcia M."/>
            <person name="Morin E."/>
            <person name="Andreopoulos B."/>
            <person name="Barry K.W."/>
            <person name="Bonito G."/>
            <person name="Buee M."/>
            <person name="Carver A."/>
            <person name="Chen C."/>
            <person name="Cichocki N."/>
            <person name="Clum A."/>
            <person name="Culley D."/>
            <person name="Crous P.W."/>
            <person name="Fauchery L."/>
            <person name="Girlanda M."/>
            <person name="Hayes R.D."/>
            <person name="Keri Z."/>
            <person name="LaButti K."/>
            <person name="Lipzen A."/>
            <person name="Lombard V."/>
            <person name="Magnuson J."/>
            <person name="Maillard F."/>
            <person name="Murat C."/>
            <person name="Nolan M."/>
            <person name="Ohm R.A."/>
            <person name="Pangilinan J."/>
            <person name="Pereira M.F."/>
            <person name="Perotto S."/>
            <person name="Peter M."/>
            <person name="Pfister S."/>
            <person name="Riley R."/>
            <person name="Sitrit Y."/>
            <person name="Stielow J.B."/>
            <person name="Szollosi G."/>
            <person name="Zifcakova L."/>
            <person name="Stursova M."/>
            <person name="Spatafora J.W."/>
            <person name="Tedersoo L."/>
            <person name="Vaario L.M."/>
            <person name="Yamada A."/>
            <person name="Yan M."/>
            <person name="Wang P."/>
            <person name="Xu J."/>
            <person name="Bruns T."/>
            <person name="Baldrian P."/>
            <person name="Vilgalys R."/>
            <person name="Dunand C."/>
            <person name="Henrissat B."/>
            <person name="Grigoriev I.V."/>
            <person name="Hibbett D."/>
            <person name="Nagy L.G."/>
            <person name="Martin F.M."/>
        </authorList>
    </citation>
    <scope>NUCLEOTIDE SEQUENCE</scope>
    <source>
        <strain evidence="1">UH-Tt-Lm1</strain>
    </source>
</reference>
<comment type="caution">
    <text evidence="1">The sequence shown here is derived from an EMBL/GenBank/DDBJ whole genome shotgun (WGS) entry which is preliminary data.</text>
</comment>
<sequence length="884" mass="99107">MGHVRPCPNGRPSPFGFGNSLLPVSHTVFFQLPRVPAMASTSQGQEGGGGVPSTLYSGVIHLSENTCGILPARTAFGCASALLTTIRDSTVERQGYIELGVSCADVCKALDRGLSRRRSDELTQSVLEAIDQFTTTVAVVQQRIAKQNKRSVASRLLHAKDDRDKITAWKLDFIRILQVFNTELAIDTHTKVTDIHRNVLTGQEGTPGQHHSVQASIFLGESPPPAPRACFGREGLLEKVLGLAEKLEPISLIGAGGIGKTAIALSVLHNDRIKERFGENRRFIRCDQFPASRAHFLARLSKVIGAGVENPEDLAPLRPLLSSKEMLIILDNAESILDPQGTNAREIYSVVDELCKFKTVCVCITSRITTVPGYCKRPEIPALSMEAACDIFYGIYDNGRRSSIINDLLERLDFHALSITLLATTASHNMWDFDRLAEEWDIRRAQVLQTDHNESLAATIELSLDSPTFHKLGPNARSLLEVIAFFPQGVDEKNLDWLFPNIPDRKNIFDKFCVLSLTHRSNGFITMLAPMRDYIGLRDPRSSPLLDATKDRYFSRLSVDVYPDKPGFEEARWIISEDVNVEHLLDVLISIDTNSDEAWGACFHFMNHLFWHKPRETVLMAKIEGLPDDHRSKPGCMIFLSRLFARAGNHAERKRLLTHALKLERGRGNNSQVARALRELADANRLLHFYDEGMQQAKEASEIYKQLGNTSGRAICFIRLARLLLDIGQLDAAEDTAFRAIDLDSEEGRKYHACLARRVLGEVYQSKGDKEKAILHFGAALSIASPLNWRGQLFWIHHTLAELFRDEDEFKDANAHVERAKSHATEDPYRLGRAVEMQARIWDRQGRFEDAKSEALHALEIYEKLGAAKDAENCRDLLRRLSER</sequence>
<name>A0A9P6L6Q1_9AGAM</name>
<dbReference type="Gene3D" id="1.25.40.10">
    <property type="entry name" value="Tetratricopeptide repeat domain"/>
    <property type="match status" value="2"/>
</dbReference>
<protein>
    <recommendedName>
        <fullName evidence="3">NB-ARC domain-containing protein</fullName>
    </recommendedName>
</protein>
<organism evidence="1 2">
    <name type="scientific">Thelephora terrestris</name>
    <dbReference type="NCBI Taxonomy" id="56493"/>
    <lineage>
        <taxon>Eukaryota</taxon>
        <taxon>Fungi</taxon>
        <taxon>Dikarya</taxon>
        <taxon>Basidiomycota</taxon>
        <taxon>Agaricomycotina</taxon>
        <taxon>Agaricomycetes</taxon>
        <taxon>Thelephorales</taxon>
        <taxon>Thelephoraceae</taxon>
        <taxon>Thelephora</taxon>
    </lineage>
</organism>
<dbReference type="InterPro" id="IPR011990">
    <property type="entry name" value="TPR-like_helical_dom_sf"/>
</dbReference>
<dbReference type="InterPro" id="IPR027417">
    <property type="entry name" value="P-loop_NTPase"/>
</dbReference>
<proteinExistence type="predicted"/>
<dbReference type="Proteomes" id="UP000736335">
    <property type="component" value="Unassembled WGS sequence"/>
</dbReference>
<keyword evidence="2" id="KW-1185">Reference proteome</keyword>
<dbReference type="OrthoDB" id="1534087at2759"/>
<evidence type="ECO:0008006" key="3">
    <source>
        <dbReference type="Google" id="ProtNLM"/>
    </source>
</evidence>
<dbReference type="CDD" id="cd21037">
    <property type="entry name" value="MLKL_NTD"/>
    <property type="match status" value="1"/>
</dbReference>